<name>A0ABQ1AXC4_9EURO</name>
<gene>
    <name evidence="1" type="ORF">IFM53868_05953</name>
</gene>
<organism evidence="1 2">
    <name type="scientific">Aspergillus udagawae</name>
    <dbReference type="NCBI Taxonomy" id="91492"/>
    <lineage>
        <taxon>Eukaryota</taxon>
        <taxon>Fungi</taxon>
        <taxon>Dikarya</taxon>
        <taxon>Ascomycota</taxon>
        <taxon>Pezizomycotina</taxon>
        <taxon>Eurotiomycetes</taxon>
        <taxon>Eurotiomycetidae</taxon>
        <taxon>Eurotiales</taxon>
        <taxon>Aspergillaceae</taxon>
        <taxon>Aspergillus</taxon>
        <taxon>Aspergillus subgen. Fumigati</taxon>
    </lineage>
</organism>
<evidence type="ECO:0000313" key="1">
    <source>
        <dbReference type="EMBL" id="GFF89776.1"/>
    </source>
</evidence>
<dbReference type="Proteomes" id="UP000465266">
    <property type="component" value="Unassembled WGS sequence"/>
</dbReference>
<dbReference type="EMBL" id="BLKG01000063">
    <property type="protein sequence ID" value="GFF89776.1"/>
    <property type="molecule type" value="Genomic_DNA"/>
</dbReference>
<accession>A0ABQ1AXC4</accession>
<reference evidence="1 2" key="1">
    <citation type="submission" date="2020-01" db="EMBL/GenBank/DDBJ databases">
        <title>Draft genome sequence of Aspergillus udagawae IFM 53868.</title>
        <authorList>
            <person name="Takahashi H."/>
            <person name="Yaguchi T."/>
        </authorList>
    </citation>
    <scope>NUCLEOTIDE SEQUENCE [LARGE SCALE GENOMIC DNA]</scope>
    <source>
        <strain evidence="1 2">IFM 53868</strain>
    </source>
</reference>
<sequence>MQETVEAVGWLKRQSGGVPELRGKSRLIIYQGEKEVFLTLMAPGTRFVEYLERTVPTTTAEPEEFMKMQPFGPSRIDTEAELRSLCLALLAFLSAAEEVAH</sequence>
<comment type="caution">
    <text evidence="1">The sequence shown here is derived from an EMBL/GenBank/DDBJ whole genome shotgun (WGS) entry which is preliminary data.</text>
</comment>
<protein>
    <submittedName>
        <fullName evidence="1">Uncharacterized protein</fullName>
    </submittedName>
</protein>
<proteinExistence type="predicted"/>
<evidence type="ECO:0000313" key="2">
    <source>
        <dbReference type="Proteomes" id="UP000465266"/>
    </source>
</evidence>
<keyword evidence="2" id="KW-1185">Reference proteome</keyword>